<gene>
    <name evidence="14" type="primary">pleC_3</name>
    <name evidence="14" type="ORF">E5S67_05087</name>
</gene>
<dbReference type="InterPro" id="IPR005467">
    <property type="entry name" value="His_kinase_dom"/>
</dbReference>
<comment type="subcellular location">
    <subcellularLocation>
        <location evidence="2">Cell membrane</location>
        <topology evidence="2">Multi-pass membrane protein</topology>
    </subcellularLocation>
</comment>
<feature type="domain" description="Histidine kinase" evidence="12">
    <location>
        <begin position="475"/>
        <end position="750"/>
    </location>
</feature>
<dbReference type="PROSITE" id="PS50109">
    <property type="entry name" value="HIS_KIN"/>
    <property type="match status" value="1"/>
</dbReference>
<dbReference type="SMART" id="SM00387">
    <property type="entry name" value="HATPase_c"/>
    <property type="match status" value="1"/>
</dbReference>
<dbReference type="InterPro" id="IPR003594">
    <property type="entry name" value="HATPase_dom"/>
</dbReference>
<keyword evidence="9 11" id="KW-0472">Membrane</keyword>
<evidence type="ECO:0000256" key="1">
    <source>
        <dbReference type="ARBA" id="ARBA00000085"/>
    </source>
</evidence>
<dbReference type="CDD" id="cd00082">
    <property type="entry name" value="HisKA"/>
    <property type="match status" value="1"/>
</dbReference>
<keyword evidence="15" id="KW-1185">Reference proteome</keyword>
<evidence type="ECO:0000259" key="13">
    <source>
        <dbReference type="PROSITE" id="PS50885"/>
    </source>
</evidence>
<evidence type="ECO:0000256" key="9">
    <source>
        <dbReference type="ARBA" id="ARBA00023136"/>
    </source>
</evidence>
<keyword evidence="6 11" id="KW-0812">Transmembrane</keyword>
<protein>
    <recommendedName>
        <fullName evidence="3">histidine kinase</fullName>
        <ecNumber evidence="3">2.7.13.3</ecNumber>
    </recommendedName>
</protein>
<dbReference type="EMBL" id="SRRZ01000123">
    <property type="protein sequence ID" value="NQE37318.1"/>
    <property type="molecule type" value="Genomic_DNA"/>
</dbReference>
<keyword evidence="7" id="KW-0418">Kinase</keyword>
<dbReference type="InterPro" id="IPR003661">
    <property type="entry name" value="HisK_dim/P_dom"/>
</dbReference>
<keyword evidence="5 14" id="KW-0808">Transferase</keyword>
<dbReference type="Pfam" id="PF00672">
    <property type="entry name" value="HAMP"/>
    <property type="match status" value="1"/>
</dbReference>
<dbReference type="Pfam" id="PF02743">
    <property type="entry name" value="dCache_1"/>
    <property type="match status" value="1"/>
</dbReference>
<dbReference type="Proteomes" id="UP000702425">
    <property type="component" value="Unassembled WGS sequence"/>
</dbReference>
<evidence type="ECO:0000256" key="3">
    <source>
        <dbReference type="ARBA" id="ARBA00012438"/>
    </source>
</evidence>
<comment type="caution">
    <text evidence="14">The sequence shown here is derived from an EMBL/GenBank/DDBJ whole genome shotgun (WGS) entry which is preliminary data.</text>
</comment>
<dbReference type="SMART" id="SM00388">
    <property type="entry name" value="HisKA"/>
    <property type="match status" value="1"/>
</dbReference>
<organism evidence="14 15">
    <name type="scientific">Microcoleus asticus IPMA8</name>
    <dbReference type="NCBI Taxonomy" id="2563858"/>
    <lineage>
        <taxon>Bacteria</taxon>
        <taxon>Bacillati</taxon>
        <taxon>Cyanobacteriota</taxon>
        <taxon>Cyanophyceae</taxon>
        <taxon>Oscillatoriophycideae</taxon>
        <taxon>Oscillatoriales</taxon>
        <taxon>Microcoleaceae</taxon>
        <taxon>Microcoleus</taxon>
        <taxon>Microcoleus asticus</taxon>
    </lineage>
</organism>
<evidence type="ECO:0000256" key="7">
    <source>
        <dbReference type="ARBA" id="ARBA00022777"/>
    </source>
</evidence>
<dbReference type="CDD" id="cd06225">
    <property type="entry name" value="HAMP"/>
    <property type="match status" value="1"/>
</dbReference>
<dbReference type="Pfam" id="PF01471">
    <property type="entry name" value="PG_binding_1"/>
    <property type="match status" value="1"/>
</dbReference>
<dbReference type="Pfam" id="PF00512">
    <property type="entry name" value="HisKA"/>
    <property type="match status" value="1"/>
</dbReference>
<dbReference type="Pfam" id="PF02518">
    <property type="entry name" value="HATPase_c"/>
    <property type="match status" value="1"/>
</dbReference>
<dbReference type="InterPro" id="IPR033479">
    <property type="entry name" value="dCache_1"/>
</dbReference>
<evidence type="ECO:0000313" key="15">
    <source>
        <dbReference type="Proteomes" id="UP000702425"/>
    </source>
</evidence>
<dbReference type="SMART" id="SM00304">
    <property type="entry name" value="HAMP"/>
    <property type="match status" value="1"/>
</dbReference>
<dbReference type="CDD" id="cd12912">
    <property type="entry name" value="PDC2_MCP_like"/>
    <property type="match status" value="1"/>
</dbReference>
<evidence type="ECO:0000256" key="10">
    <source>
        <dbReference type="SAM" id="Coils"/>
    </source>
</evidence>
<evidence type="ECO:0000256" key="5">
    <source>
        <dbReference type="ARBA" id="ARBA00022679"/>
    </source>
</evidence>
<feature type="domain" description="HAMP" evidence="13">
    <location>
        <begin position="394"/>
        <end position="446"/>
    </location>
</feature>
<evidence type="ECO:0000256" key="2">
    <source>
        <dbReference type="ARBA" id="ARBA00004651"/>
    </source>
</evidence>
<dbReference type="PANTHER" id="PTHR43047:SF72">
    <property type="entry name" value="OSMOSENSING HISTIDINE PROTEIN KINASE SLN1"/>
    <property type="match status" value="1"/>
</dbReference>
<evidence type="ECO:0000256" key="11">
    <source>
        <dbReference type="SAM" id="Phobius"/>
    </source>
</evidence>
<dbReference type="GO" id="GO:0004673">
    <property type="term" value="F:protein histidine kinase activity"/>
    <property type="evidence" value="ECO:0007669"/>
    <property type="project" value="UniProtKB-EC"/>
</dbReference>
<keyword evidence="10" id="KW-0175">Coiled coil</keyword>
<dbReference type="InterPro" id="IPR003660">
    <property type="entry name" value="HAMP_dom"/>
</dbReference>
<accession>A0ABX2D679</accession>
<feature type="transmembrane region" description="Helical" evidence="11">
    <location>
        <begin position="369"/>
        <end position="392"/>
    </location>
</feature>
<keyword evidence="4" id="KW-1003">Cell membrane</keyword>
<name>A0ABX2D679_9CYAN</name>
<dbReference type="CDD" id="cd16922">
    <property type="entry name" value="HATPase_EvgS-ArcB-TorS-like"/>
    <property type="match status" value="1"/>
</dbReference>
<feature type="coiled-coil region" evidence="10">
    <location>
        <begin position="438"/>
        <end position="468"/>
    </location>
</feature>
<keyword evidence="8 11" id="KW-1133">Transmembrane helix</keyword>
<evidence type="ECO:0000256" key="6">
    <source>
        <dbReference type="ARBA" id="ARBA00022692"/>
    </source>
</evidence>
<evidence type="ECO:0000313" key="14">
    <source>
        <dbReference type="EMBL" id="NQE37318.1"/>
    </source>
</evidence>
<evidence type="ECO:0000256" key="4">
    <source>
        <dbReference type="ARBA" id="ARBA00022475"/>
    </source>
</evidence>
<dbReference type="EC" id="2.7.13.3" evidence="3"/>
<dbReference type="PANTHER" id="PTHR43047">
    <property type="entry name" value="TWO-COMPONENT HISTIDINE PROTEIN KINASE"/>
    <property type="match status" value="1"/>
</dbReference>
<evidence type="ECO:0000259" key="12">
    <source>
        <dbReference type="PROSITE" id="PS50109"/>
    </source>
</evidence>
<dbReference type="PROSITE" id="PS50885">
    <property type="entry name" value="HAMP"/>
    <property type="match status" value="1"/>
</dbReference>
<sequence length="756" mass="83705">MKESLFLSLRFRMTIGVLLGVVPPMLAAIWFASFHAANIIRSQAKQNLELKADVLTESISRWEQMNVRLLRSISQDPSTVSMNASKMLPLLVGINRSYSHIYLAEAYNLEGYVVARGSGTPPDRIKRSDRYWFKSAVAGTEITHEALISRLTGKPAVIFSTPIREFASLSLGDRGNSVSELQQQLKQLGYYKNEITGIYGNTTAKAVAQFKKKYSGLPAGGRVDFTTKQLLELATNFQQKFSQTHQLNSIDKSADQLGKIQGVAVIGILLSDIASSIGTVRIGKTGFAFLVDKKGQLIAHPDPNLLAQKQLINLSNYPPVKTLLAGKSGAFYFADDRGVKWLSCLNQLESGWGVIILQEEAEVLEKEQLFWQLAITIAAIAVLGVGGLTWILTSRLVRPIGDLTVAAAQLSSGDWNQRVNIDRQDELGTLAKAFNRMAVQLQKLFASLETKNQEADKARTEAETASKAKSLFMANMSHELRTPLNAIIGYSEMLQEEAFDLNCEELVPDLQNINNASRHLLSLINDILDISKIEAGRIELYLETCELSTIIQDVATTIKPLADKNRNVFVVKCPPNIGTVYTDVTKIYQCLLNLLSNASKFTEAGEITLEVRRFRREREEERGKKKEAQWKSEEKFSFMGGEEVESDVLGLEAKRERDKNEKESESDIQAGEEWISFKVSDTGIGMNAEQIERVFQAFTQADESTTRRYGGTGLGLAIAKKFCQMMGGDISLESELGKGSIFTVELPAIVAKKAAS</sequence>
<dbReference type="CDD" id="cd12914">
    <property type="entry name" value="PDC1_DGC_like"/>
    <property type="match status" value="1"/>
</dbReference>
<evidence type="ECO:0000256" key="8">
    <source>
        <dbReference type="ARBA" id="ARBA00022989"/>
    </source>
</evidence>
<proteinExistence type="predicted"/>
<comment type="catalytic activity">
    <reaction evidence="1">
        <text>ATP + protein L-histidine = ADP + protein N-phospho-L-histidine.</text>
        <dbReference type="EC" id="2.7.13.3"/>
    </reaction>
</comment>
<dbReference type="InterPro" id="IPR002477">
    <property type="entry name" value="Peptidoglycan-bd-like"/>
</dbReference>
<reference evidence="14 15" key="1">
    <citation type="journal article" date="2020" name="Sci. Rep.">
        <title>A novel cyanobacterial geosmin producer, revising GeoA distribution and dispersion patterns in Bacteria.</title>
        <authorList>
            <person name="Churro C."/>
            <person name="Semedo-Aguiar A.P."/>
            <person name="Silva A.D."/>
            <person name="Pereira-Leal J.B."/>
            <person name="Leite R.B."/>
        </authorList>
    </citation>
    <scope>NUCLEOTIDE SEQUENCE [LARGE SCALE GENOMIC DNA]</scope>
    <source>
        <strain evidence="14 15">IPMA8</strain>
    </source>
</reference>